<organism evidence="2 3">
    <name type="scientific">Paraherbaspirillum soli</name>
    <dbReference type="NCBI Taxonomy" id="631222"/>
    <lineage>
        <taxon>Bacteria</taxon>
        <taxon>Pseudomonadati</taxon>
        <taxon>Pseudomonadota</taxon>
        <taxon>Betaproteobacteria</taxon>
        <taxon>Burkholderiales</taxon>
        <taxon>Oxalobacteraceae</taxon>
        <taxon>Paraherbaspirillum</taxon>
    </lineage>
</organism>
<dbReference type="GO" id="GO:0016740">
    <property type="term" value="F:transferase activity"/>
    <property type="evidence" value="ECO:0007669"/>
    <property type="project" value="UniProtKB-KW"/>
</dbReference>
<protein>
    <submittedName>
        <fullName evidence="2">TIGR01244 family sulfur transferase</fullName>
    </submittedName>
</protein>
<dbReference type="Gene3D" id="3.90.190.10">
    <property type="entry name" value="Protein tyrosine phosphatase superfamily"/>
    <property type="match status" value="1"/>
</dbReference>
<dbReference type="NCBIfam" id="TIGR01244">
    <property type="entry name" value="TIGR01244 family sulfur transferase"/>
    <property type="match status" value="1"/>
</dbReference>
<gene>
    <name evidence="2" type="ORF">ACFPM8_09175</name>
</gene>
<dbReference type="SUPFAM" id="SSF52799">
    <property type="entry name" value="(Phosphotyrosine protein) phosphatases II"/>
    <property type="match status" value="1"/>
</dbReference>
<evidence type="ECO:0000259" key="1">
    <source>
        <dbReference type="Pfam" id="PF04273"/>
    </source>
</evidence>
<evidence type="ECO:0000313" key="3">
    <source>
        <dbReference type="Proteomes" id="UP001596045"/>
    </source>
</evidence>
<proteinExistence type="predicted"/>
<dbReference type="EMBL" id="JBHSMT010000013">
    <property type="protein sequence ID" value="MFC5474131.1"/>
    <property type="molecule type" value="Genomic_DNA"/>
</dbReference>
<reference evidence="3" key="1">
    <citation type="journal article" date="2019" name="Int. J. Syst. Evol. Microbiol.">
        <title>The Global Catalogue of Microorganisms (GCM) 10K type strain sequencing project: providing services to taxonomists for standard genome sequencing and annotation.</title>
        <authorList>
            <consortium name="The Broad Institute Genomics Platform"/>
            <consortium name="The Broad Institute Genome Sequencing Center for Infectious Disease"/>
            <person name="Wu L."/>
            <person name="Ma J."/>
        </authorList>
    </citation>
    <scope>NUCLEOTIDE SEQUENCE [LARGE SCALE GENOMIC DNA]</scope>
    <source>
        <strain evidence="3">JCM 17066</strain>
    </source>
</reference>
<name>A0ABW0M995_9BURK</name>
<keyword evidence="2" id="KW-0808">Transferase</keyword>
<keyword evidence="3" id="KW-1185">Reference proteome</keyword>
<evidence type="ECO:0000313" key="2">
    <source>
        <dbReference type="EMBL" id="MFC5474131.1"/>
    </source>
</evidence>
<dbReference type="Proteomes" id="UP001596045">
    <property type="component" value="Unassembled WGS sequence"/>
</dbReference>
<sequence length="188" mass="19795">MKSIGNSAIFGLAVLLGIAGVLADLGYSHWQRPPKVDAHRLTSQIWVAEQLNLAAIPQLKERGFKTIIDLRPDGEAADQPPAAAVESAVRAQHLHFAYVPVPHGDIPDAAVAALNQAIATTPGPILLYCRSGRRAARTWSLVEASRPGGLDAATIKAIVKASGQSADDLDAAINRRIANRISKSGTAS</sequence>
<feature type="domain" description="Beta-lactamase hydrolase-like protein phosphatase-like" evidence="1">
    <location>
        <begin position="39"/>
        <end position="144"/>
    </location>
</feature>
<dbReference type="InterPro" id="IPR005939">
    <property type="entry name" value="BLH_phosphatase-like"/>
</dbReference>
<dbReference type="Pfam" id="PF04273">
    <property type="entry name" value="BLH_phosphatase"/>
    <property type="match status" value="1"/>
</dbReference>
<dbReference type="RefSeq" id="WP_378997198.1">
    <property type="nucleotide sequence ID" value="NZ_JBHSMT010000013.1"/>
</dbReference>
<dbReference type="InterPro" id="IPR029021">
    <property type="entry name" value="Prot-tyrosine_phosphatase-like"/>
</dbReference>
<comment type="caution">
    <text evidence="2">The sequence shown here is derived from an EMBL/GenBank/DDBJ whole genome shotgun (WGS) entry which is preliminary data.</text>
</comment>
<accession>A0ABW0M995</accession>